<sequence>MKVYVDDLLVKIGTPEQHLDYLRETFAILRQSGKFLGFTVLERGIEANLEKVEVIHNMAPPRSIIEVQRLAGRVREVGLLHQYHGAEAKYPRIEQLGFMLVLTKHKLCLYFQAHPIRVFIETPLKKILQRPDASGRLMNWEAELSEFDIDYAPWNTIQEHALADFVAEFTGFPAESEYAPPMKPWQVFVMARLVGLEGEWGCISLRLRERNTITPSSWRSRPRTRGGAFRTGGSQKIKKRRSWHARHPNKKTPPTRANDDPNHRSTLRSYRGDGDITRASDWARDILKYLDANEVLDDRQEARKIRNRAARYTLIEGILYRRGHSNPLLRCISSE</sequence>
<reference evidence="2" key="2">
    <citation type="submission" date="2020-03" db="EMBL/GenBank/DDBJ databases">
        <title>Walnut 2.0.</title>
        <authorList>
            <person name="Marrano A."/>
            <person name="Britton M."/>
            <person name="Zimin A.V."/>
            <person name="Zaini P.A."/>
            <person name="Workman R."/>
            <person name="Puiu D."/>
            <person name="Bianco L."/>
            <person name="Allen B.J."/>
            <person name="Troggio M."/>
            <person name="Leslie C.A."/>
            <person name="Timp W."/>
            <person name="Dendekar A."/>
            <person name="Salzberg S.L."/>
            <person name="Neale D.B."/>
        </authorList>
    </citation>
    <scope>NUCLEOTIDE SEQUENCE</scope>
    <source>
        <tissue evidence="2">Leaves</tissue>
    </source>
</reference>
<proteinExistence type="predicted"/>
<reference evidence="2" key="1">
    <citation type="submission" date="2015-10" db="EMBL/GenBank/DDBJ databases">
        <authorList>
            <person name="Martinez-Garcia P.J."/>
            <person name="Crepeau M.W."/>
            <person name="Puiu D."/>
            <person name="Gonzalez-Ibeas D."/>
            <person name="Whalen J."/>
            <person name="Stevens K."/>
            <person name="Paul R."/>
            <person name="Butterfield T."/>
            <person name="Britton M."/>
            <person name="Reagan R."/>
            <person name="Chakraborty S."/>
            <person name="Walawage S.L."/>
            <person name="Vasquez-Gross H.A."/>
            <person name="Cardeno C."/>
            <person name="Famula R."/>
            <person name="Pratt K."/>
            <person name="Kuruganti S."/>
            <person name="Aradhya M.K."/>
            <person name="Leslie C.A."/>
            <person name="Dandekar A.M."/>
            <person name="Salzberg S.L."/>
            <person name="Wegrzyn J.L."/>
            <person name="Langley C.H."/>
            <person name="Neale D.B."/>
        </authorList>
    </citation>
    <scope>NUCLEOTIDE SEQUENCE</scope>
    <source>
        <tissue evidence="2">Leaves</tissue>
    </source>
</reference>
<dbReference type="AlphaFoldDB" id="A0A833X658"/>
<evidence type="ECO:0000256" key="1">
    <source>
        <dbReference type="SAM" id="MobiDB-lite"/>
    </source>
</evidence>
<name>A0A833X658_JUGRE</name>
<evidence type="ECO:0000313" key="2">
    <source>
        <dbReference type="EMBL" id="KAF5442795.1"/>
    </source>
</evidence>
<gene>
    <name evidence="2" type="ORF">F2P56_035417</name>
</gene>
<feature type="compositionally biased region" description="Basic residues" evidence="1">
    <location>
        <begin position="236"/>
        <end position="250"/>
    </location>
</feature>
<evidence type="ECO:0000313" key="3">
    <source>
        <dbReference type="Proteomes" id="UP000619265"/>
    </source>
</evidence>
<comment type="caution">
    <text evidence="2">The sequence shown here is derived from an EMBL/GenBank/DDBJ whole genome shotgun (WGS) entry which is preliminary data.</text>
</comment>
<feature type="region of interest" description="Disordered" evidence="1">
    <location>
        <begin position="216"/>
        <end position="272"/>
    </location>
</feature>
<protein>
    <recommendedName>
        <fullName evidence="4">Reverse transcriptase domain-containing protein</fullName>
    </recommendedName>
</protein>
<dbReference type="InterPro" id="IPR043502">
    <property type="entry name" value="DNA/RNA_pol_sf"/>
</dbReference>
<accession>A0A833X658</accession>
<dbReference type="SUPFAM" id="SSF56672">
    <property type="entry name" value="DNA/RNA polymerases"/>
    <property type="match status" value="1"/>
</dbReference>
<evidence type="ECO:0008006" key="4">
    <source>
        <dbReference type="Google" id="ProtNLM"/>
    </source>
</evidence>
<dbReference type="EMBL" id="LIHL02000016">
    <property type="protein sequence ID" value="KAF5442795.1"/>
    <property type="molecule type" value="Genomic_DNA"/>
</dbReference>
<organism evidence="2 3">
    <name type="scientific">Juglans regia</name>
    <name type="common">English walnut</name>
    <dbReference type="NCBI Taxonomy" id="51240"/>
    <lineage>
        <taxon>Eukaryota</taxon>
        <taxon>Viridiplantae</taxon>
        <taxon>Streptophyta</taxon>
        <taxon>Embryophyta</taxon>
        <taxon>Tracheophyta</taxon>
        <taxon>Spermatophyta</taxon>
        <taxon>Magnoliopsida</taxon>
        <taxon>eudicotyledons</taxon>
        <taxon>Gunneridae</taxon>
        <taxon>Pentapetalae</taxon>
        <taxon>rosids</taxon>
        <taxon>fabids</taxon>
        <taxon>Fagales</taxon>
        <taxon>Juglandaceae</taxon>
        <taxon>Juglans</taxon>
    </lineage>
</organism>
<dbReference type="Gramene" id="Jr16_06510_p1">
    <property type="protein sequence ID" value="cds.Jr16_06510_p1"/>
    <property type="gene ID" value="Jr16_06510"/>
</dbReference>
<dbReference type="Proteomes" id="UP000619265">
    <property type="component" value="Unassembled WGS sequence"/>
</dbReference>
<dbReference type="PANTHER" id="PTHR48475:SF2">
    <property type="entry name" value="RIBONUCLEASE H"/>
    <property type="match status" value="1"/>
</dbReference>
<dbReference type="PANTHER" id="PTHR48475">
    <property type="entry name" value="RIBONUCLEASE H"/>
    <property type="match status" value="1"/>
</dbReference>